<dbReference type="InterPro" id="IPR000073">
    <property type="entry name" value="AB_hydrolase_1"/>
</dbReference>
<keyword evidence="2" id="KW-0378">Hydrolase</keyword>
<comment type="caution">
    <text evidence="2">The sequence shown here is derived from an EMBL/GenBank/DDBJ whole genome shotgun (WGS) entry which is preliminary data.</text>
</comment>
<proteinExistence type="predicted"/>
<dbReference type="PRINTS" id="PR00412">
    <property type="entry name" value="EPOXHYDRLASE"/>
</dbReference>
<protein>
    <submittedName>
        <fullName evidence="2">Alpha/beta hydrolase</fullName>
    </submittedName>
</protein>
<dbReference type="PANTHER" id="PTHR43798:SF33">
    <property type="entry name" value="HYDROLASE, PUTATIVE (AFU_ORTHOLOGUE AFUA_2G14860)-RELATED"/>
    <property type="match status" value="1"/>
</dbReference>
<dbReference type="GO" id="GO:0016787">
    <property type="term" value="F:hydrolase activity"/>
    <property type="evidence" value="ECO:0007669"/>
    <property type="project" value="UniProtKB-KW"/>
</dbReference>
<dbReference type="Gene3D" id="3.40.50.1820">
    <property type="entry name" value="alpha/beta hydrolase"/>
    <property type="match status" value="1"/>
</dbReference>
<dbReference type="PANTHER" id="PTHR43798">
    <property type="entry name" value="MONOACYLGLYCEROL LIPASE"/>
    <property type="match status" value="1"/>
</dbReference>
<organism evidence="2 3">
    <name type="scientific">Novipirellula rosea</name>
    <dbReference type="NCBI Taxonomy" id="1031540"/>
    <lineage>
        <taxon>Bacteria</taxon>
        <taxon>Pseudomonadati</taxon>
        <taxon>Planctomycetota</taxon>
        <taxon>Planctomycetia</taxon>
        <taxon>Pirellulales</taxon>
        <taxon>Pirellulaceae</taxon>
        <taxon>Novipirellula</taxon>
    </lineage>
</organism>
<dbReference type="RefSeq" id="WP_345322398.1">
    <property type="nucleotide sequence ID" value="NZ_BAABGA010000031.1"/>
</dbReference>
<dbReference type="PRINTS" id="PR00111">
    <property type="entry name" value="ABHYDROLASE"/>
</dbReference>
<evidence type="ECO:0000313" key="2">
    <source>
        <dbReference type="EMBL" id="GAA4453555.1"/>
    </source>
</evidence>
<reference evidence="3" key="1">
    <citation type="journal article" date="2019" name="Int. J. Syst. Evol. Microbiol.">
        <title>The Global Catalogue of Microorganisms (GCM) 10K type strain sequencing project: providing services to taxonomists for standard genome sequencing and annotation.</title>
        <authorList>
            <consortium name="The Broad Institute Genomics Platform"/>
            <consortium name="The Broad Institute Genome Sequencing Center for Infectious Disease"/>
            <person name="Wu L."/>
            <person name="Ma J."/>
        </authorList>
    </citation>
    <scope>NUCLEOTIDE SEQUENCE [LARGE SCALE GENOMIC DNA]</scope>
    <source>
        <strain evidence="3">JCM 17759</strain>
    </source>
</reference>
<evidence type="ECO:0000313" key="3">
    <source>
        <dbReference type="Proteomes" id="UP001500840"/>
    </source>
</evidence>
<dbReference type="Pfam" id="PF00561">
    <property type="entry name" value="Abhydrolase_1"/>
    <property type="match status" value="1"/>
</dbReference>
<evidence type="ECO:0000259" key="1">
    <source>
        <dbReference type="Pfam" id="PF00561"/>
    </source>
</evidence>
<dbReference type="EMBL" id="BAABGA010000031">
    <property type="protein sequence ID" value="GAA4453555.1"/>
    <property type="molecule type" value="Genomic_DNA"/>
</dbReference>
<dbReference type="InterPro" id="IPR000639">
    <property type="entry name" value="Epox_hydrolase-like"/>
</dbReference>
<dbReference type="Proteomes" id="UP001500840">
    <property type="component" value="Unassembled WGS sequence"/>
</dbReference>
<name>A0ABP8MR07_9BACT</name>
<dbReference type="InterPro" id="IPR029058">
    <property type="entry name" value="AB_hydrolase_fold"/>
</dbReference>
<gene>
    <name evidence="2" type="ORF">GCM10023156_24680</name>
</gene>
<keyword evidence="3" id="KW-1185">Reference proteome</keyword>
<sequence>MNWRDYQALQKVTELGDHFVSYVDQGSGNDTDQDPVILLHGIPVWGYLWHQVLPTLATHHRTLIPDLLGFGFSDRRDCFDRSITRQAEMIDQWMDKLGIAKAAVVAHDIGGGVALRLATLFPHRVSRLCVMNTVCYDSWPIELMLQFGHPSAKSIASASKTIASLGVALKSGFATSPETEVMEGLLAPYHTEVGKLSLIRNAASLNTNQTTEITDRLHRIAVPTLVLWGEDDKFQLAKFGKRLAKDIPGAQWVPIANARHFVMLDQPASVVAHLQSFLAADTAAAKSV</sequence>
<dbReference type="InterPro" id="IPR050266">
    <property type="entry name" value="AB_hydrolase_sf"/>
</dbReference>
<dbReference type="SUPFAM" id="SSF53474">
    <property type="entry name" value="alpha/beta-Hydrolases"/>
    <property type="match status" value="1"/>
</dbReference>
<accession>A0ABP8MR07</accession>
<feature type="domain" description="AB hydrolase-1" evidence="1">
    <location>
        <begin position="35"/>
        <end position="144"/>
    </location>
</feature>